<dbReference type="Gene3D" id="3.90.79.10">
    <property type="entry name" value="Nucleoside Triphosphate Pyrophosphohydrolase"/>
    <property type="match status" value="1"/>
</dbReference>
<dbReference type="GO" id="GO:0004081">
    <property type="term" value="F:bis(5'-nucleosyl)-tetraphosphatase (asymmetrical) activity"/>
    <property type="evidence" value="ECO:0007669"/>
    <property type="project" value="TreeGrafter"/>
</dbReference>
<protein>
    <submittedName>
        <fullName evidence="4">NUDIX hydrolase</fullName>
    </submittedName>
</protein>
<keyword evidence="1 2" id="KW-0378">Hydrolase</keyword>
<dbReference type="SUPFAM" id="SSF55811">
    <property type="entry name" value="Nudix"/>
    <property type="match status" value="1"/>
</dbReference>
<dbReference type="EMBL" id="JQBS01000003">
    <property type="protein sequence ID" value="KRN57658.1"/>
    <property type="molecule type" value="Genomic_DNA"/>
</dbReference>
<dbReference type="GO" id="GO:0006754">
    <property type="term" value="P:ATP biosynthetic process"/>
    <property type="evidence" value="ECO:0007669"/>
    <property type="project" value="TreeGrafter"/>
</dbReference>
<evidence type="ECO:0000259" key="3">
    <source>
        <dbReference type="PROSITE" id="PS51462"/>
    </source>
</evidence>
<dbReference type="PRINTS" id="PR00502">
    <property type="entry name" value="NUDIXFAMILY"/>
</dbReference>
<evidence type="ECO:0000313" key="5">
    <source>
        <dbReference type="Proteomes" id="UP000051658"/>
    </source>
</evidence>
<dbReference type="eggNOG" id="COG0494">
    <property type="taxonomic scope" value="Bacteria"/>
</dbReference>
<comment type="similarity">
    <text evidence="2">Belongs to the Nudix hydrolase family.</text>
</comment>
<comment type="caution">
    <text evidence="4">The sequence shown here is derived from an EMBL/GenBank/DDBJ whole genome shotgun (WGS) entry which is preliminary data.</text>
</comment>
<dbReference type="PANTHER" id="PTHR21340:SF0">
    <property type="entry name" value="BIS(5'-NUCLEOSYL)-TETRAPHOSPHATASE [ASYMMETRICAL]"/>
    <property type="match status" value="1"/>
</dbReference>
<dbReference type="PANTHER" id="PTHR21340">
    <property type="entry name" value="DIADENOSINE 5,5-P1,P4-TETRAPHOSPHATE PYROPHOSPHOHYDROLASE MUTT"/>
    <property type="match status" value="1"/>
</dbReference>
<feature type="domain" description="Nudix hydrolase" evidence="3">
    <location>
        <begin position="18"/>
        <end position="146"/>
    </location>
</feature>
<sequence length="154" mass="17929">MGMLVKRFGTRIEEVSYTVRVGVYALIFDETRENLMIVSPPNGAYLLPGGEIETGETKEETLHREVMEELGFTVSIGTYLGEAEDFYYSTFRKKHYHNPGYFYVVESYQKVSEPLEDFNKLYWLPIKEAHRLLKRGSHKWAIETYLAQHGLSIH</sequence>
<dbReference type="PROSITE" id="PS00893">
    <property type="entry name" value="NUDIX_BOX"/>
    <property type="match status" value="1"/>
</dbReference>
<dbReference type="InterPro" id="IPR020476">
    <property type="entry name" value="Nudix_hydrolase"/>
</dbReference>
<gene>
    <name evidence="4" type="ORF">IV74_GL001606</name>
</gene>
<dbReference type="PATRIC" id="fig|1449336.4.peg.1638"/>
<evidence type="ECO:0000313" key="4">
    <source>
        <dbReference type="EMBL" id="KRN57658.1"/>
    </source>
</evidence>
<dbReference type="GO" id="GO:0006167">
    <property type="term" value="P:AMP biosynthetic process"/>
    <property type="evidence" value="ECO:0007669"/>
    <property type="project" value="TreeGrafter"/>
</dbReference>
<evidence type="ECO:0000256" key="1">
    <source>
        <dbReference type="ARBA" id="ARBA00022801"/>
    </source>
</evidence>
<organism evidence="4 5">
    <name type="scientific">Carnobacterium divergens DSM 20623</name>
    <dbReference type="NCBI Taxonomy" id="1449336"/>
    <lineage>
        <taxon>Bacteria</taxon>
        <taxon>Bacillati</taxon>
        <taxon>Bacillota</taxon>
        <taxon>Bacilli</taxon>
        <taxon>Lactobacillales</taxon>
        <taxon>Carnobacteriaceae</taxon>
        <taxon>Carnobacterium</taxon>
    </lineage>
</organism>
<dbReference type="InterPro" id="IPR015797">
    <property type="entry name" value="NUDIX_hydrolase-like_dom_sf"/>
</dbReference>
<dbReference type="InterPro" id="IPR051325">
    <property type="entry name" value="Nudix_hydrolase_domain"/>
</dbReference>
<dbReference type="InterPro" id="IPR020084">
    <property type="entry name" value="NUDIX_hydrolase_CS"/>
</dbReference>
<accession>A0A0R2I7B3</accession>
<dbReference type="Pfam" id="PF00293">
    <property type="entry name" value="NUDIX"/>
    <property type="match status" value="1"/>
</dbReference>
<evidence type="ECO:0000256" key="2">
    <source>
        <dbReference type="RuleBase" id="RU003476"/>
    </source>
</evidence>
<dbReference type="CDD" id="cd04684">
    <property type="entry name" value="NUDIX_Hydrolase"/>
    <property type="match status" value="1"/>
</dbReference>
<dbReference type="AlphaFoldDB" id="A0A0R2I7B3"/>
<reference evidence="4 5" key="1">
    <citation type="journal article" date="2015" name="Genome Announc.">
        <title>Expanding the biotechnology potential of lactobacilli through comparative genomics of 213 strains and associated genera.</title>
        <authorList>
            <person name="Sun Z."/>
            <person name="Harris H.M."/>
            <person name="McCann A."/>
            <person name="Guo C."/>
            <person name="Argimon S."/>
            <person name="Zhang W."/>
            <person name="Yang X."/>
            <person name="Jeffery I.B."/>
            <person name="Cooney J.C."/>
            <person name="Kagawa T.F."/>
            <person name="Liu W."/>
            <person name="Song Y."/>
            <person name="Salvetti E."/>
            <person name="Wrobel A."/>
            <person name="Rasinkangas P."/>
            <person name="Parkhill J."/>
            <person name="Rea M.C."/>
            <person name="O'Sullivan O."/>
            <person name="Ritari J."/>
            <person name="Douillard F.P."/>
            <person name="Paul Ross R."/>
            <person name="Yang R."/>
            <person name="Briner A.E."/>
            <person name="Felis G.E."/>
            <person name="de Vos W.M."/>
            <person name="Barrangou R."/>
            <person name="Klaenhammer T.R."/>
            <person name="Caufield P.W."/>
            <person name="Cui Y."/>
            <person name="Zhang H."/>
            <person name="O'Toole P.W."/>
        </authorList>
    </citation>
    <scope>NUCLEOTIDE SEQUENCE [LARGE SCALE GENOMIC DNA]</scope>
    <source>
        <strain evidence="4 5">DSM 20623</strain>
    </source>
</reference>
<keyword evidence="5" id="KW-1185">Reference proteome</keyword>
<dbReference type="PROSITE" id="PS51462">
    <property type="entry name" value="NUDIX"/>
    <property type="match status" value="1"/>
</dbReference>
<name>A0A0R2I7B3_CARDV</name>
<dbReference type="Proteomes" id="UP000051658">
    <property type="component" value="Unassembled WGS sequence"/>
</dbReference>
<dbReference type="InterPro" id="IPR000086">
    <property type="entry name" value="NUDIX_hydrolase_dom"/>
</dbReference>
<proteinExistence type="inferred from homology"/>